<accession>A0A812SJ55</accession>
<keyword evidence="2" id="KW-0812">Transmembrane</keyword>
<feature type="compositionally biased region" description="Basic residues" evidence="1">
    <location>
        <begin position="206"/>
        <end position="219"/>
    </location>
</feature>
<name>A0A812SJ55_9DINO</name>
<keyword evidence="2" id="KW-0472">Membrane</keyword>
<reference evidence="3" key="1">
    <citation type="submission" date="2021-02" db="EMBL/GenBank/DDBJ databases">
        <authorList>
            <person name="Dougan E. K."/>
            <person name="Rhodes N."/>
            <person name="Thang M."/>
            <person name="Chan C."/>
        </authorList>
    </citation>
    <scope>NUCLEOTIDE SEQUENCE</scope>
</reference>
<evidence type="ECO:0000313" key="3">
    <source>
        <dbReference type="EMBL" id="CAE7487641.1"/>
    </source>
</evidence>
<evidence type="ECO:0000256" key="1">
    <source>
        <dbReference type="SAM" id="MobiDB-lite"/>
    </source>
</evidence>
<organism evidence="3 4">
    <name type="scientific">Symbiodinium natans</name>
    <dbReference type="NCBI Taxonomy" id="878477"/>
    <lineage>
        <taxon>Eukaryota</taxon>
        <taxon>Sar</taxon>
        <taxon>Alveolata</taxon>
        <taxon>Dinophyceae</taxon>
        <taxon>Suessiales</taxon>
        <taxon>Symbiodiniaceae</taxon>
        <taxon>Symbiodinium</taxon>
    </lineage>
</organism>
<feature type="transmembrane region" description="Helical" evidence="2">
    <location>
        <begin position="61"/>
        <end position="85"/>
    </location>
</feature>
<feature type="compositionally biased region" description="Low complexity" evidence="1">
    <location>
        <begin position="246"/>
        <end position="256"/>
    </location>
</feature>
<evidence type="ECO:0000256" key="2">
    <source>
        <dbReference type="SAM" id="Phobius"/>
    </source>
</evidence>
<evidence type="ECO:0000313" key="4">
    <source>
        <dbReference type="Proteomes" id="UP000604046"/>
    </source>
</evidence>
<keyword evidence="4" id="KW-1185">Reference proteome</keyword>
<feature type="region of interest" description="Disordered" evidence="1">
    <location>
        <begin position="196"/>
        <end position="300"/>
    </location>
</feature>
<gene>
    <name evidence="3" type="ORF">SNAT2548_LOCUS27351</name>
</gene>
<dbReference type="AlphaFoldDB" id="A0A812SJ55"/>
<protein>
    <submittedName>
        <fullName evidence="3">Uncharacterized protein</fullName>
    </submittedName>
</protein>
<sequence>MVVPLLADLTTDDGVALLYHWLTCPYLVGLRLAPPCGTASLKLLGSNVFVVCWGGRVDFWAFWPAFAAMVSFRMGFLMMVFMVAVGMPGAVPANGTGAADAMADDRPMVSDLAEAIVVGLSTMLDGLDGSLPDAHALDEAADLLESASIAENVAFSTLMDEALLVLGHHAYPLPVLQELQRHWTQIATMIAAKAAGSAGEPAVGKAPKKQLPRPRHKRGAPANEEGSTSGAASSRDPMGMTPARGAAPTSRTPSTSHRSRSPAGSYRPPAAKGPPPPRSVSVGSPGGPPPPTLVGPATAGMGLGIPPRPFRATEANVPCLARVHVPLVQIPGYAGALMAPLVWPHAAAADVRCLTSEELVWELASRIGMCGLTPMWAQSGALQDRLRALMDQAESRGIHPADVARRVVGMLRGRDAVPQQLPFAAEVAREMLRPYHLRMCVRGKMDGRLSPVQVWLKSPTTPDPGAAHTGMGLWIWHFFSWTNVLAMQTWVVCTTCGCNWSRADSWPFSFVGLSLLEHDSTTEWARFHRLASMQVVLLALWNQLWTGANMHMELGLRPLTVKRLRYPSGILGNVMSVDTRGLYTVLGCVGTSDSIPTPWDKD</sequence>
<proteinExistence type="predicted"/>
<dbReference type="Proteomes" id="UP000604046">
    <property type="component" value="Unassembled WGS sequence"/>
</dbReference>
<keyword evidence="2" id="KW-1133">Transmembrane helix</keyword>
<dbReference type="EMBL" id="CAJNDS010002463">
    <property type="protein sequence ID" value="CAE7487641.1"/>
    <property type="molecule type" value="Genomic_DNA"/>
</dbReference>
<comment type="caution">
    <text evidence="3">The sequence shown here is derived from an EMBL/GenBank/DDBJ whole genome shotgun (WGS) entry which is preliminary data.</text>
</comment>